<accession>A0A2H1KF48</accession>
<dbReference type="InterPro" id="IPR038725">
    <property type="entry name" value="YdaG_split_barrel_FMN-bd"/>
</dbReference>
<name>A0A2H1KF48_BREAU</name>
<feature type="domain" description="General stress protein FMN-binding split barrel" evidence="2">
    <location>
        <begin position="120"/>
        <end position="258"/>
    </location>
</feature>
<evidence type="ECO:0000313" key="3">
    <source>
        <dbReference type="EMBL" id="SMX98336.1"/>
    </source>
</evidence>
<dbReference type="Pfam" id="PF16242">
    <property type="entry name" value="Pyrid_ox_like"/>
    <property type="match status" value="1"/>
</dbReference>
<evidence type="ECO:0000259" key="2">
    <source>
        <dbReference type="Pfam" id="PF16242"/>
    </source>
</evidence>
<feature type="compositionally biased region" description="Basic and acidic residues" evidence="1">
    <location>
        <begin position="11"/>
        <end position="24"/>
    </location>
</feature>
<feature type="compositionally biased region" description="Basic and acidic residues" evidence="1">
    <location>
        <begin position="100"/>
        <end position="109"/>
    </location>
</feature>
<dbReference type="Proteomes" id="UP000234525">
    <property type="component" value="Unassembled WGS sequence"/>
</dbReference>
<gene>
    <name evidence="3" type="ORF">BAUR9175_03425</name>
</gene>
<sequence>MNRNTNDESTTESKARDVAQKLDEATEPLGGTSQVESRAKVGYTEEDVESRAQDTATEQGVSLHRNPDGSHTAVDATQSQSGKARHHLDGAATAGNPDSGKFDKTKPEGESATDELSQADVVKILRSADSVMLATALNDGTILTHPMAPQEITDDADVWFYLDLGGDQTDALRTNPAVNISIAEAGNWLSVAGHIDFVDDRNKIKELWSKSVSAWFADSNDPSLGLVKVTTESAQHWGLPGGKLSGLVRIVKGKVAGDRSPGGTATTEL</sequence>
<proteinExistence type="predicted"/>
<dbReference type="InterPro" id="IPR052917">
    <property type="entry name" value="Stress-Dev_Protein"/>
</dbReference>
<dbReference type="Gene3D" id="2.30.110.10">
    <property type="entry name" value="Electron Transport, Fmn-binding Protein, Chain A"/>
    <property type="match status" value="1"/>
</dbReference>
<organism evidence="3 4">
    <name type="scientific">Brevibacterium aurantiacum</name>
    <dbReference type="NCBI Taxonomy" id="273384"/>
    <lineage>
        <taxon>Bacteria</taxon>
        <taxon>Bacillati</taxon>
        <taxon>Actinomycetota</taxon>
        <taxon>Actinomycetes</taxon>
        <taxon>Micrococcales</taxon>
        <taxon>Brevibacteriaceae</taxon>
        <taxon>Brevibacterium</taxon>
    </lineage>
</organism>
<reference evidence="3" key="1">
    <citation type="submission" date="2017-03" db="EMBL/GenBank/DDBJ databases">
        <authorList>
            <person name="Monnet C."/>
        </authorList>
    </citation>
    <scope>NUCLEOTIDE SEQUENCE [LARGE SCALE GENOMIC DNA]</scope>
    <source>
        <strain evidence="3">ATCC 9175</strain>
    </source>
</reference>
<evidence type="ECO:0000256" key="1">
    <source>
        <dbReference type="SAM" id="MobiDB-lite"/>
    </source>
</evidence>
<dbReference type="InterPro" id="IPR012349">
    <property type="entry name" value="Split_barrel_FMN-bd"/>
</dbReference>
<evidence type="ECO:0000313" key="4">
    <source>
        <dbReference type="Proteomes" id="UP000234525"/>
    </source>
</evidence>
<comment type="caution">
    <text evidence="3">The sequence shown here is derived from an EMBL/GenBank/DDBJ whole genome shotgun (WGS) entry which is preliminary data.</text>
</comment>
<dbReference type="EMBL" id="FXZB01000032">
    <property type="protein sequence ID" value="SMX98336.1"/>
    <property type="molecule type" value="Genomic_DNA"/>
</dbReference>
<dbReference type="SUPFAM" id="SSF50475">
    <property type="entry name" value="FMN-binding split barrel"/>
    <property type="match status" value="1"/>
</dbReference>
<protein>
    <submittedName>
        <fullName evidence="3">General stress protein 26</fullName>
    </submittedName>
</protein>
<keyword evidence="4" id="KW-1185">Reference proteome</keyword>
<dbReference type="PANTHER" id="PTHR34818:SF1">
    <property type="entry name" value="PROTEIN BLI-3"/>
    <property type="match status" value="1"/>
</dbReference>
<dbReference type="RefSeq" id="WP_101584664.1">
    <property type="nucleotide sequence ID" value="NZ_BJME01000015.1"/>
</dbReference>
<feature type="region of interest" description="Disordered" evidence="1">
    <location>
        <begin position="1"/>
        <end position="115"/>
    </location>
</feature>
<dbReference type="PANTHER" id="PTHR34818">
    <property type="entry name" value="PROTEIN BLI-3"/>
    <property type="match status" value="1"/>
</dbReference>
<dbReference type="AlphaFoldDB" id="A0A2H1KF48"/>